<evidence type="ECO:0000256" key="1">
    <source>
        <dbReference type="SAM" id="Phobius"/>
    </source>
</evidence>
<dbReference type="EMBL" id="UZAM01001260">
    <property type="protein sequence ID" value="VDO83939.1"/>
    <property type="molecule type" value="Genomic_DNA"/>
</dbReference>
<protein>
    <submittedName>
        <fullName evidence="4">BZIP domain-containing protein</fullName>
    </submittedName>
</protein>
<dbReference type="AlphaFoldDB" id="A0A183IA25"/>
<keyword evidence="1" id="KW-0812">Transmembrane</keyword>
<reference evidence="4" key="1">
    <citation type="submission" date="2016-06" db="UniProtKB">
        <authorList>
            <consortium name="WormBaseParasite"/>
        </authorList>
    </citation>
    <scope>IDENTIFICATION</scope>
</reference>
<evidence type="ECO:0000313" key="3">
    <source>
        <dbReference type="Proteomes" id="UP000270296"/>
    </source>
</evidence>
<evidence type="ECO:0000313" key="4">
    <source>
        <dbReference type="WBParaSite" id="SBAD_0000049101-mRNA-1"/>
    </source>
</evidence>
<accession>A0A183IA25</accession>
<evidence type="ECO:0000313" key="2">
    <source>
        <dbReference type="EMBL" id="VDO83939.1"/>
    </source>
</evidence>
<dbReference type="Proteomes" id="UP000270296">
    <property type="component" value="Unassembled WGS sequence"/>
</dbReference>
<keyword evidence="1" id="KW-0472">Membrane</keyword>
<organism evidence="4">
    <name type="scientific">Soboliphyme baturini</name>
    <dbReference type="NCBI Taxonomy" id="241478"/>
    <lineage>
        <taxon>Eukaryota</taxon>
        <taxon>Metazoa</taxon>
        <taxon>Ecdysozoa</taxon>
        <taxon>Nematoda</taxon>
        <taxon>Enoplea</taxon>
        <taxon>Dorylaimia</taxon>
        <taxon>Dioctophymatida</taxon>
        <taxon>Dioctophymatoidea</taxon>
        <taxon>Soboliphymatidae</taxon>
        <taxon>Soboliphyme</taxon>
    </lineage>
</organism>
<keyword evidence="1" id="KW-1133">Transmembrane helix</keyword>
<keyword evidence="3" id="KW-1185">Reference proteome</keyword>
<reference evidence="2 3" key="2">
    <citation type="submission" date="2018-11" db="EMBL/GenBank/DDBJ databases">
        <authorList>
            <consortium name="Pathogen Informatics"/>
        </authorList>
    </citation>
    <scope>NUCLEOTIDE SEQUENCE [LARGE SCALE GENOMIC DNA]</scope>
</reference>
<name>A0A183IA25_9BILA</name>
<proteinExistence type="predicted"/>
<dbReference type="WBParaSite" id="SBAD_0000049101-mRNA-1">
    <property type="protein sequence ID" value="SBAD_0000049101-mRNA-1"/>
    <property type="gene ID" value="SBAD_0000049101"/>
</dbReference>
<gene>
    <name evidence="2" type="ORF">SBAD_LOCUS469</name>
</gene>
<feature type="transmembrane region" description="Helical" evidence="1">
    <location>
        <begin position="64"/>
        <end position="81"/>
    </location>
</feature>
<sequence length="96" mass="11238">MRENEVLYFKESVSQADDDNDDCNADKVQKSDVLDIEGAMARMRARNKSDRRNYRERMRAKRQVAIIVFVSFVHVLIFYDISGITREEETEDGSED</sequence>